<dbReference type="CDD" id="cd06257">
    <property type="entry name" value="DnaJ"/>
    <property type="match status" value="1"/>
</dbReference>
<dbReference type="OMA" id="QWEMTDS"/>
<feature type="domain" description="J" evidence="3">
    <location>
        <begin position="49"/>
        <end position="111"/>
    </location>
</feature>
<dbReference type="GeneID" id="115963660"/>
<evidence type="ECO:0000259" key="3">
    <source>
        <dbReference type="PROSITE" id="PS50076"/>
    </source>
</evidence>
<dbReference type="Gramene" id="QL10p017494:mrna">
    <property type="protein sequence ID" value="QL10p017494:mrna"/>
    <property type="gene ID" value="QL10p017494"/>
</dbReference>
<dbReference type="InParanoid" id="A0A7N2RBQ9"/>
<dbReference type="PROSITE" id="PS50076">
    <property type="entry name" value="DNAJ_2"/>
    <property type="match status" value="1"/>
</dbReference>
<dbReference type="EnsemblPlants" id="QL10p017494:mrna">
    <property type="protein sequence ID" value="QL10p017494:mrna"/>
    <property type="gene ID" value="QL10p017494"/>
</dbReference>
<organism evidence="4 5">
    <name type="scientific">Quercus lobata</name>
    <name type="common">Valley oak</name>
    <dbReference type="NCBI Taxonomy" id="97700"/>
    <lineage>
        <taxon>Eukaryota</taxon>
        <taxon>Viridiplantae</taxon>
        <taxon>Streptophyta</taxon>
        <taxon>Embryophyta</taxon>
        <taxon>Tracheophyta</taxon>
        <taxon>Spermatophyta</taxon>
        <taxon>Magnoliopsida</taxon>
        <taxon>eudicotyledons</taxon>
        <taxon>Gunneridae</taxon>
        <taxon>Pentapetalae</taxon>
        <taxon>rosids</taxon>
        <taxon>fabids</taxon>
        <taxon>Fagales</taxon>
        <taxon>Fagaceae</taxon>
        <taxon>Quercus</taxon>
    </lineage>
</organism>
<reference evidence="4" key="2">
    <citation type="submission" date="2021-01" db="UniProtKB">
        <authorList>
            <consortium name="EnsemblPlants"/>
        </authorList>
    </citation>
    <scope>IDENTIFICATION</scope>
</reference>
<dbReference type="KEGG" id="qlo:115963660"/>
<feature type="compositionally biased region" description="Low complexity" evidence="1">
    <location>
        <begin position="651"/>
        <end position="662"/>
    </location>
</feature>
<evidence type="ECO:0000256" key="2">
    <source>
        <dbReference type="SAM" id="Phobius"/>
    </source>
</evidence>
<dbReference type="Proteomes" id="UP000594261">
    <property type="component" value="Chromosome 10"/>
</dbReference>
<dbReference type="Gene3D" id="1.10.287.110">
    <property type="entry name" value="DnaJ domain"/>
    <property type="match status" value="1"/>
</dbReference>
<dbReference type="RefSeq" id="XP_030938609.1">
    <property type="nucleotide sequence ID" value="XM_031082749.1"/>
</dbReference>
<evidence type="ECO:0000313" key="4">
    <source>
        <dbReference type="EnsemblPlants" id="QL10p017494:mrna"/>
    </source>
</evidence>
<proteinExistence type="predicted"/>
<dbReference type="InterPro" id="IPR036869">
    <property type="entry name" value="J_dom_sf"/>
</dbReference>
<gene>
    <name evidence="4" type="primary">LOC115963660</name>
</gene>
<feature type="transmembrane region" description="Helical" evidence="2">
    <location>
        <begin position="21"/>
        <end position="40"/>
    </location>
</feature>
<evidence type="ECO:0000313" key="5">
    <source>
        <dbReference type="Proteomes" id="UP000594261"/>
    </source>
</evidence>
<dbReference type="PROSITE" id="PS00636">
    <property type="entry name" value="DNAJ_1"/>
    <property type="match status" value="1"/>
</dbReference>
<dbReference type="InterPro" id="IPR001623">
    <property type="entry name" value="DnaJ_domain"/>
</dbReference>
<dbReference type="SUPFAM" id="SSF46565">
    <property type="entry name" value="Chaperone J-domain"/>
    <property type="match status" value="1"/>
</dbReference>
<name>A0A7N2RBQ9_QUELO</name>
<dbReference type="AlphaFoldDB" id="A0A7N2RBQ9"/>
<reference evidence="4 5" key="1">
    <citation type="journal article" date="2016" name="G3 (Bethesda)">
        <title>First Draft Assembly and Annotation of the Genome of a California Endemic Oak Quercus lobata Nee (Fagaceae).</title>
        <authorList>
            <person name="Sork V.L."/>
            <person name="Fitz-Gibbon S.T."/>
            <person name="Puiu D."/>
            <person name="Crepeau M."/>
            <person name="Gugger P.F."/>
            <person name="Sherman R."/>
            <person name="Stevens K."/>
            <person name="Langley C.H."/>
            <person name="Pellegrini M."/>
            <person name="Salzberg S.L."/>
        </authorList>
    </citation>
    <scope>NUCLEOTIDE SEQUENCE [LARGE SCALE GENOMIC DNA]</scope>
    <source>
        <strain evidence="4 5">cv. SW786</strain>
    </source>
</reference>
<protein>
    <recommendedName>
        <fullName evidence="3">J domain-containing protein</fullName>
    </recommendedName>
</protein>
<dbReference type="PANTHER" id="PTHR44303:SF2">
    <property type="entry name" value="DNAJ HOMOLOG SUBFAMILY C MEMBER 16"/>
    <property type="match status" value="1"/>
</dbReference>
<dbReference type="InterPro" id="IPR052448">
    <property type="entry name" value="DnaJ_C16_autophagy_reg"/>
</dbReference>
<accession>A0A7N2RBQ9</accession>
<evidence type="ECO:0000256" key="1">
    <source>
        <dbReference type="SAM" id="MobiDB-lite"/>
    </source>
</evidence>
<keyword evidence="2" id="KW-0812">Transmembrane</keyword>
<dbReference type="FunCoup" id="A0A7N2RBQ9">
    <property type="interactions" value="2828"/>
</dbReference>
<dbReference type="PANTHER" id="PTHR44303">
    <property type="entry name" value="DNAJ HOMOLOG SUBFAMILY C MEMBER 16"/>
    <property type="match status" value="1"/>
</dbReference>
<keyword evidence="2" id="KW-1133">Transmembrane helix</keyword>
<feature type="compositionally biased region" description="Basic and acidic residues" evidence="1">
    <location>
        <begin position="679"/>
        <end position="694"/>
    </location>
</feature>
<keyword evidence="2" id="KW-0472">Membrane</keyword>
<dbReference type="Pfam" id="PF00226">
    <property type="entry name" value="DnaJ"/>
    <property type="match status" value="1"/>
</dbReference>
<feature type="region of interest" description="Disordered" evidence="1">
    <location>
        <begin position="645"/>
        <end position="708"/>
    </location>
</feature>
<keyword evidence="5" id="KW-1185">Reference proteome</keyword>
<dbReference type="InterPro" id="IPR018253">
    <property type="entry name" value="DnaJ_domain_CS"/>
</dbReference>
<dbReference type="OrthoDB" id="767702at2759"/>
<sequence length="708" mass="79391">MPRIGSETPAPSPSSSMASTIKAYSVPLILFVAAMFYQLFVIPKSFPISHYDVLGIKRYSSIADAKEAYEKISSKWNSGNEVPSNDDFIKIQYAYEFLTNPSWKSNYDIFGIDEYIHVIDKVKGKYAGESFSKIKLPLLDATVSVPEDVSLNVITYKDFEPILKDTRPSLIQVFSFGSKRCAQFLAVWKRIVFLLDGVANTGSVELGDLQLAAYFAEKKPTGQPFFRNGLPSLVAFPPDCKTADCVIHFDGELSVDAVTDWFSTTILGLPRILYYSRDTLVPKFLSKSSPHKVRVIFFSKTGERAAPFVRQAAQSYWAYASFAFVLWQEEDSSFWWNGLGVESAPAIVFLKDPGLKPVVYHGSVNSSRFSTIMEQNKQQELPQLRSVTSMELGCDAHGYSRAGVDTTTWYCAVLAGRLGPELDKMRETMRRVQELLSNDGDLKEADKVESFSPAAAALNSRRLTFVWLDGEAQKKYCYFCLHSGNSSESIYDTCGPRRDMADVPRIFIVRYKRNFTEENLKVETKPKGIWDTMKGDDVAPASQLVARYSGSDDSLQIIEWISNIIKDGDSRDLPSFRTKTPELIPEDADPIWVRGAQKVLSKITLKQRIHGIIRGIYDRLGDPRNGPYLLLGALMSFGAIWLRRSRPTPPSQSNQPSQPSQPANDESRPKRRGRARAASNKDKPPSMTDVDPKDAFQMPFSDSDSNSE</sequence>
<dbReference type="EMBL" id="LRBV02000010">
    <property type="status" value="NOT_ANNOTATED_CDS"/>
    <property type="molecule type" value="Genomic_DNA"/>
</dbReference>